<feature type="transmembrane region" description="Helical" evidence="1">
    <location>
        <begin position="47"/>
        <end position="69"/>
    </location>
</feature>
<reference evidence="2 3" key="1">
    <citation type="journal article" date="2015" name="Genome Announc.">
        <title>Expanding the biotechnology potential of lactobacilli through comparative genomics of 213 strains and associated genera.</title>
        <authorList>
            <person name="Sun Z."/>
            <person name="Harris H.M."/>
            <person name="McCann A."/>
            <person name="Guo C."/>
            <person name="Argimon S."/>
            <person name="Zhang W."/>
            <person name="Yang X."/>
            <person name="Jeffery I.B."/>
            <person name="Cooney J.C."/>
            <person name="Kagawa T.F."/>
            <person name="Liu W."/>
            <person name="Song Y."/>
            <person name="Salvetti E."/>
            <person name="Wrobel A."/>
            <person name="Rasinkangas P."/>
            <person name="Parkhill J."/>
            <person name="Rea M.C."/>
            <person name="O'Sullivan O."/>
            <person name="Ritari J."/>
            <person name="Douillard F.P."/>
            <person name="Paul Ross R."/>
            <person name="Yang R."/>
            <person name="Briner A.E."/>
            <person name="Felis G.E."/>
            <person name="de Vos W.M."/>
            <person name="Barrangou R."/>
            <person name="Klaenhammer T.R."/>
            <person name="Caufield P.W."/>
            <person name="Cui Y."/>
            <person name="Zhang H."/>
            <person name="O'Toole P.W."/>
        </authorList>
    </citation>
    <scope>NUCLEOTIDE SEQUENCE [LARGE SCALE GENOMIC DNA]</scope>
    <source>
        <strain evidence="2 3">DSM 8475</strain>
    </source>
</reference>
<feature type="transmembrane region" description="Helical" evidence="1">
    <location>
        <begin position="6"/>
        <end position="27"/>
    </location>
</feature>
<evidence type="ECO:0000313" key="3">
    <source>
        <dbReference type="Proteomes" id="UP000051085"/>
    </source>
</evidence>
<gene>
    <name evidence="2" type="ORF">FD34_GL001478</name>
</gene>
<dbReference type="AlphaFoldDB" id="A0A922TKA5"/>
<dbReference type="Proteomes" id="UP000051085">
    <property type="component" value="Unassembled WGS sequence"/>
</dbReference>
<sequence>MIMSWNWLGWLLWILAIVFFCYVIHYIRVQQLMLIAKTKHAFDKKLFARYVALLVVALAWIGTMSYMTFFRQVDLANNQQNRISTKYYPLQISNKKDDYYYVLATRSKGGDHPVVSYTYWSGNNKYVTTSRFGSVAYGDRVIPLSISALPWNRAELKKQDTQTGHAFAAVMSVHYRNTPLNGIGLRANRESAAYTLLRVPSAEMVVER</sequence>
<proteinExistence type="predicted"/>
<comment type="caution">
    <text evidence="2">The sequence shown here is derived from an EMBL/GenBank/DDBJ whole genome shotgun (WGS) entry which is preliminary data.</text>
</comment>
<keyword evidence="1" id="KW-0812">Transmembrane</keyword>
<dbReference type="InterPro" id="IPR049731">
    <property type="entry name" value="LVIS_2131-like"/>
</dbReference>
<dbReference type="NCBIfam" id="NF040508">
    <property type="entry name" value="LVIS_2131_fam"/>
    <property type="match status" value="1"/>
</dbReference>
<protein>
    <submittedName>
        <fullName evidence="2">Uncharacterized protein</fullName>
    </submittedName>
</protein>
<organism evidence="2 3">
    <name type="scientific">Limosilactobacillus pontis DSM 8475</name>
    <dbReference type="NCBI Taxonomy" id="1423794"/>
    <lineage>
        <taxon>Bacteria</taxon>
        <taxon>Bacillati</taxon>
        <taxon>Bacillota</taxon>
        <taxon>Bacilli</taxon>
        <taxon>Lactobacillales</taxon>
        <taxon>Lactobacillaceae</taxon>
        <taxon>Limosilactobacillus</taxon>
    </lineage>
</organism>
<keyword evidence="1" id="KW-1133">Transmembrane helix</keyword>
<evidence type="ECO:0000313" key="2">
    <source>
        <dbReference type="EMBL" id="KRM37151.1"/>
    </source>
</evidence>
<evidence type="ECO:0000256" key="1">
    <source>
        <dbReference type="SAM" id="Phobius"/>
    </source>
</evidence>
<accession>A0A922TKA5</accession>
<dbReference type="EMBL" id="AZGO01000040">
    <property type="protein sequence ID" value="KRM37151.1"/>
    <property type="molecule type" value="Genomic_DNA"/>
</dbReference>
<keyword evidence="1" id="KW-0472">Membrane</keyword>
<name>A0A922TKA5_9LACO</name>